<evidence type="ECO:0000313" key="2">
    <source>
        <dbReference type="Proteomes" id="UP000245207"/>
    </source>
</evidence>
<comment type="caution">
    <text evidence="1">The sequence shown here is derived from an EMBL/GenBank/DDBJ whole genome shotgun (WGS) entry which is preliminary data.</text>
</comment>
<dbReference type="STRING" id="35608.A0A2U1NK80"/>
<evidence type="ECO:0000313" key="1">
    <source>
        <dbReference type="EMBL" id="PWA73912.1"/>
    </source>
</evidence>
<name>A0A2U1NK80_ARTAN</name>
<dbReference type="OrthoDB" id="1684416at2759"/>
<dbReference type="EMBL" id="PKPP01002653">
    <property type="protein sequence ID" value="PWA73912.1"/>
    <property type="molecule type" value="Genomic_DNA"/>
</dbReference>
<organism evidence="1 2">
    <name type="scientific">Artemisia annua</name>
    <name type="common">Sweet wormwood</name>
    <dbReference type="NCBI Taxonomy" id="35608"/>
    <lineage>
        <taxon>Eukaryota</taxon>
        <taxon>Viridiplantae</taxon>
        <taxon>Streptophyta</taxon>
        <taxon>Embryophyta</taxon>
        <taxon>Tracheophyta</taxon>
        <taxon>Spermatophyta</taxon>
        <taxon>Magnoliopsida</taxon>
        <taxon>eudicotyledons</taxon>
        <taxon>Gunneridae</taxon>
        <taxon>Pentapetalae</taxon>
        <taxon>asterids</taxon>
        <taxon>campanulids</taxon>
        <taxon>Asterales</taxon>
        <taxon>Asteraceae</taxon>
        <taxon>Asteroideae</taxon>
        <taxon>Anthemideae</taxon>
        <taxon>Artemisiinae</taxon>
        <taxon>Artemisia</taxon>
    </lineage>
</organism>
<keyword evidence="2" id="KW-1185">Reference proteome</keyword>
<accession>A0A2U1NK80</accession>
<proteinExistence type="predicted"/>
<dbReference type="Proteomes" id="UP000245207">
    <property type="component" value="Unassembled WGS sequence"/>
</dbReference>
<sequence length="154" mass="18131">MEATSYNSRNTRLQSLLRARPPMMKSTEELEKEELEKAPNIFEDKGELGLFYKKRQVTVQQEFSLSIDERIPLPTASVNELFDKILTTQNRFLGTLHPILTIFILRHELESERFISCHSTLLTRRKVLRNRCSGIDFDPLWMQRRLQEESSCND</sequence>
<protein>
    <submittedName>
        <fullName evidence="1">Protein TPX2</fullName>
    </submittedName>
</protein>
<reference evidence="1 2" key="1">
    <citation type="journal article" date="2018" name="Mol. Plant">
        <title>The genome of Artemisia annua provides insight into the evolution of Asteraceae family and artemisinin biosynthesis.</title>
        <authorList>
            <person name="Shen Q."/>
            <person name="Zhang L."/>
            <person name="Liao Z."/>
            <person name="Wang S."/>
            <person name="Yan T."/>
            <person name="Shi P."/>
            <person name="Liu M."/>
            <person name="Fu X."/>
            <person name="Pan Q."/>
            <person name="Wang Y."/>
            <person name="Lv Z."/>
            <person name="Lu X."/>
            <person name="Zhang F."/>
            <person name="Jiang W."/>
            <person name="Ma Y."/>
            <person name="Chen M."/>
            <person name="Hao X."/>
            <person name="Li L."/>
            <person name="Tang Y."/>
            <person name="Lv G."/>
            <person name="Zhou Y."/>
            <person name="Sun X."/>
            <person name="Brodelius P.E."/>
            <person name="Rose J.K.C."/>
            <person name="Tang K."/>
        </authorList>
    </citation>
    <scope>NUCLEOTIDE SEQUENCE [LARGE SCALE GENOMIC DNA]</scope>
    <source>
        <strain evidence="2">cv. Huhao1</strain>
        <tissue evidence="1">Leaf</tissue>
    </source>
</reference>
<dbReference type="AlphaFoldDB" id="A0A2U1NK80"/>
<gene>
    <name evidence="1" type="ORF">CTI12_AA256820</name>
</gene>